<evidence type="ECO:0000256" key="4">
    <source>
        <dbReference type="ARBA" id="ARBA00022801"/>
    </source>
</evidence>
<keyword evidence="5" id="KW-0325">Glycoprotein</keyword>
<proteinExistence type="inferred from homology"/>
<dbReference type="Proteomes" id="UP000887540">
    <property type="component" value="Unplaced"/>
</dbReference>
<dbReference type="GO" id="GO:0070008">
    <property type="term" value="F:serine-type exopeptidase activity"/>
    <property type="evidence" value="ECO:0007669"/>
    <property type="project" value="InterPro"/>
</dbReference>
<keyword evidence="6" id="KW-1185">Reference proteome</keyword>
<evidence type="ECO:0000256" key="3">
    <source>
        <dbReference type="ARBA" id="ARBA00022729"/>
    </source>
</evidence>
<reference evidence="7" key="1">
    <citation type="submission" date="2022-11" db="UniProtKB">
        <authorList>
            <consortium name="WormBaseParasite"/>
        </authorList>
    </citation>
    <scope>IDENTIFICATION</scope>
</reference>
<dbReference type="Pfam" id="PF05577">
    <property type="entry name" value="Peptidase_S28"/>
    <property type="match status" value="1"/>
</dbReference>
<dbReference type="GO" id="GO:0006508">
    <property type="term" value="P:proteolysis"/>
    <property type="evidence" value="ECO:0007669"/>
    <property type="project" value="UniProtKB-KW"/>
</dbReference>
<keyword evidence="4" id="KW-0378">Hydrolase</keyword>
<comment type="similarity">
    <text evidence="1">Belongs to the peptidase S28 family.</text>
</comment>
<dbReference type="GO" id="GO:0008239">
    <property type="term" value="F:dipeptidyl-peptidase activity"/>
    <property type="evidence" value="ECO:0007669"/>
    <property type="project" value="TreeGrafter"/>
</dbReference>
<name>A0A914E304_9BILA</name>
<evidence type="ECO:0000256" key="1">
    <source>
        <dbReference type="ARBA" id="ARBA00011079"/>
    </source>
</evidence>
<dbReference type="SUPFAM" id="SSF53474">
    <property type="entry name" value="alpha/beta-Hydrolases"/>
    <property type="match status" value="1"/>
</dbReference>
<evidence type="ECO:0000313" key="6">
    <source>
        <dbReference type="Proteomes" id="UP000887540"/>
    </source>
</evidence>
<organism evidence="6 7">
    <name type="scientific">Acrobeloides nanus</name>
    <dbReference type="NCBI Taxonomy" id="290746"/>
    <lineage>
        <taxon>Eukaryota</taxon>
        <taxon>Metazoa</taxon>
        <taxon>Ecdysozoa</taxon>
        <taxon>Nematoda</taxon>
        <taxon>Chromadorea</taxon>
        <taxon>Rhabditida</taxon>
        <taxon>Tylenchina</taxon>
        <taxon>Cephalobomorpha</taxon>
        <taxon>Cephaloboidea</taxon>
        <taxon>Cephalobidae</taxon>
        <taxon>Acrobeloides</taxon>
    </lineage>
</organism>
<evidence type="ECO:0000256" key="5">
    <source>
        <dbReference type="ARBA" id="ARBA00023180"/>
    </source>
</evidence>
<dbReference type="PANTHER" id="PTHR11010:SF117">
    <property type="entry name" value="SERINE PROTEASE 16"/>
    <property type="match status" value="1"/>
</dbReference>
<protein>
    <submittedName>
        <fullName evidence="7">Uncharacterized protein</fullName>
    </submittedName>
</protein>
<dbReference type="WBParaSite" id="ACRNAN_scaffold548.g14667.t1">
    <property type="protein sequence ID" value="ACRNAN_scaffold548.g14667.t1"/>
    <property type="gene ID" value="ACRNAN_scaffold548.g14667"/>
</dbReference>
<dbReference type="AlphaFoldDB" id="A0A914E304"/>
<accession>A0A914E304</accession>
<keyword evidence="3" id="KW-0732">Signal</keyword>
<keyword evidence="2" id="KW-0645">Protease</keyword>
<evidence type="ECO:0000256" key="2">
    <source>
        <dbReference type="ARBA" id="ARBA00022670"/>
    </source>
</evidence>
<dbReference type="InterPro" id="IPR008758">
    <property type="entry name" value="Peptidase_S28"/>
</dbReference>
<dbReference type="Gene3D" id="3.40.50.1820">
    <property type="entry name" value="alpha/beta hydrolase"/>
    <property type="match status" value="1"/>
</dbReference>
<dbReference type="InterPro" id="IPR029058">
    <property type="entry name" value="AB_hydrolase_fold"/>
</dbReference>
<sequence length="200" mass="22613">MDGKPLREHYAIQAIGADGVADCYEHPENYGVKIFNFTQPLDNFDPDNKATWQQQVQWKNSSFVPKDDGDLIFLMIGGESPVPTALMCFMNWTWAQLAEEHGAFMFQLEHRYFGTSAPTPDMSVPNLKWLTTEQAMADINNFIPAMNKKFNFNKPKWVAFGGSYPGTIAALLRVFYPNITNGNIASSAPLWAKVDFWGNF</sequence>
<dbReference type="PANTHER" id="PTHR11010">
    <property type="entry name" value="PROTEASE S28 PRO-X CARBOXYPEPTIDASE-RELATED"/>
    <property type="match status" value="1"/>
</dbReference>
<evidence type="ECO:0000313" key="7">
    <source>
        <dbReference type="WBParaSite" id="ACRNAN_scaffold548.g14667.t1"/>
    </source>
</evidence>